<protein>
    <recommendedName>
        <fullName evidence="7">Anti-sigma-E factor RseA</fullName>
    </recommendedName>
    <alternativeName>
        <fullName evidence="7">Regulator of SigE</fullName>
    </alternativeName>
    <alternativeName>
        <fullName evidence="7">Sigma-E anti-sigma factor RseA</fullName>
    </alternativeName>
    <alternativeName>
        <fullName evidence="7">Sigma-E factor negative regulatory protein</fullName>
    </alternativeName>
</protein>
<accession>A0A223MFM5</accession>
<dbReference type="OMA" id="PEWNIAE"/>
<dbReference type="GO" id="GO:0016989">
    <property type="term" value="F:sigma factor antagonist activity"/>
    <property type="evidence" value="ECO:0007669"/>
    <property type="project" value="InterPro"/>
</dbReference>
<dbReference type="InterPro" id="IPR026279">
    <property type="entry name" value="RseA"/>
</dbReference>
<evidence type="ECO:0000256" key="3">
    <source>
        <dbReference type="ARBA" id="ARBA00022475"/>
    </source>
</evidence>
<dbReference type="Pfam" id="PF03872">
    <property type="entry name" value="RseA_N"/>
    <property type="match status" value="1"/>
</dbReference>
<keyword evidence="5" id="KW-1133">Transmembrane helix</keyword>
<evidence type="ECO:0000256" key="6">
    <source>
        <dbReference type="ARBA" id="ARBA00023136"/>
    </source>
</evidence>
<keyword evidence="3 7" id="KW-1003">Cell membrane</keyword>
<evidence type="ECO:0000313" key="11">
    <source>
        <dbReference type="EMBL" id="VEJ16336.1"/>
    </source>
</evidence>
<comment type="function">
    <text evidence="7">An anti-sigma factor for extracytoplasmic function (ECF) sigma factor sigma-E (RpoE). ECF sigma factors are held in an inactive form by an anti-sigma factor until released by regulated intramembrane proteolysis (RIP). RIP occurs when an extracytoplasmic signal triggers a concerted proteolytic cascade to transmit information and elicit cellular responses. The membrane-spanning regulatory substrate protein is first cut periplasmically (site-1 protease, S1P, DegS), then within the membrane itself (site-2 protease, S2P, RseP), while cytoplasmic proteases finish degrading the anti-sigma factor, liberating sigma-E.</text>
</comment>
<dbReference type="SUPFAM" id="SSF89069">
    <property type="entry name" value="N-terminal, cytoplasmic domain of anti-sigmaE factor RseA"/>
    <property type="match status" value="1"/>
</dbReference>
<evidence type="ECO:0000256" key="7">
    <source>
        <dbReference type="PIRNR" id="PIRNR016938"/>
    </source>
</evidence>
<sequence length="207" mass="23021">MQQNETLSAFMDGKKVDDAFIDELCESPELKQKWARYHAVSSVLHGDEIILGRDFSAKMEALLENEEIESQPSVQETTTAPQGKLIKLKRWSMPLMQAGIAASVCLVAVLGVNMMNEKNELAQASQPVLQTQPFSDSVQPVSYNAPSKDVATLDKLESQQHKINALLQAQQLQSKLDVEAMNTSKEKEQKEKAQTSSTDKKSELEKN</sequence>
<feature type="region of interest" description="Disordered" evidence="8">
    <location>
        <begin position="178"/>
        <end position="207"/>
    </location>
</feature>
<feature type="compositionally biased region" description="Basic and acidic residues" evidence="8">
    <location>
        <begin position="184"/>
        <end position="207"/>
    </location>
</feature>
<evidence type="ECO:0000256" key="5">
    <source>
        <dbReference type="ARBA" id="ARBA00022989"/>
    </source>
</evidence>
<dbReference type="PANTHER" id="PTHR38104">
    <property type="match status" value="1"/>
</dbReference>
<keyword evidence="7" id="KW-0997">Cell inner membrane</keyword>
<reference evidence="11 12" key="1">
    <citation type="submission" date="2018-12" db="EMBL/GenBank/DDBJ databases">
        <authorList>
            <consortium name="Pathogen Informatics"/>
        </authorList>
    </citation>
    <scope>NUCLEOTIDE SEQUENCE [LARGE SCALE GENOMIC DNA]</scope>
    <source>
        <strain evidence="11 12">NCTC10976</strain>
    </source>
</reference>
<dbReference type="InterPro" id="IPR052383">
    <property type="entry name" value="Anti-sigma-E_RseA-like"/>
</dbReference>
<dbReference type="OrthoDB" id="6194196at2"/>
<evidence type="ECO:0000313" key="12">
    <source>
        <dbReference type="Proteomes" id="UP000275510"/>
    </source>
</evidence>
<dbReference type="AlphaFoldDB" id="A0A223MFM5"/>
<comment type="subcellular location">
    <subcellularLocation>
        <location evidence="7">Cell inner membrane</location>
    </subcellularLocation>
    <subcellularLocation>
        <location evidence="1">Cell membrane</location>
        <topology evidence="1">Single-pass membrane protein</topology>
    </subcellularLocation>
</comment>
<evidence type="ECO:0000256" key="8">
    <source>
        <dbReference type="SAM" id="MobiDB-lite"/>
    </source>
</evidence>
<name>A0A223MFM5_ACTPL</name>
<keyword evidence="4" id="KW-0812">Transmembrane</keyword>
<dbReference type="Gene3D" id="1.10.10.880">
    <property type="entry name" value="Anti sigma-E protein RseA, N-terminal domain"/>
    <property type="match status" value="1"/>
</dbReference>
<dbReference type="PANTHER" id="PTHR38104:SF1">
    <property type="entry name" value="ANTI-SIGMA-E FACTOR RSEA"/>
    <property type="match status" value="1"/>
</dbReference>
<gene>
    <name evidence="11" type="primary">rseA</name>
    <name evidence="11" type="ORF">NCTC10976_00420</name>
</gene>
<evidence type="ECO:0000259" key="10">
    <source>
        <dbReference type="Pfam" id="PF03873"/>
    </source>
</evidence>
<evidence type="ECO:0000256" key="4">
    <source>
        <dbReference type="ARBA" id="ARBA00022692"/>
    </source>
</evidence>
<dbReference type="Proteomes" id="UP000275510">
    <property type="component" value="Chromosome"/>
</dbReference>
<dbReference type="GO" id="GO:0005886">
    <property type="term" value="C:plasma membrane"/>
    <property type="evidence" value="ECO:0007669"/>
    <property type="project" value="UniProtKB-SubCell"/>
</dbReference>
<dbReference type="InterPro" id="IPR036147">
    <property type="entry name" value="Anti-sigma_E_RseA_N_sf"/>
</dbReference>
<dbReference type="EMBL" id="LR134515">
    <property type="protein sequence ID" value="VEJ16336.1"/>
    <property type="molecule type" value="Genomic_DNA"/>
</dbReference>
<keyword evidence="6 7" id="KW-0472">Membrane</keyword>
<evidence type="ECO:0000256" key="1">
    <source>
        <dbReference type="ARBA" id="ARBA00004162"/>
    </source>
</evidence>
<evidence type="ECO:0000259" key="9">
    <source>
        <dbReference type="Pfam" id="PF03872"/>
    </source>
</evidence>
<comment type="subunit">
    <text evidence="7">Interacts 1:1 with ECF RNA polymerase sigma-E (RpoE); this inhibits the interaction of sigma-E with the RNA polymerase catalytic core and leads to a decreased expression of sigma-E-regulated genes. Interacts with RseB.</text>
</comment>
<dbReference type="PIRSF" id="PIRSF016938">
    <property type="entry name" value="RseA"/>
    <property type="match status" value="1"/>
</dbReference>
<dbReference type="InterPro" id="IPR005572">
    <property type="entry name" value="Anti-sigma_E_RseA_N"/>
</dbReference>
<dbReference type="RefSeq" id="WP_005600500.1">
    <property type="nucleotide sequence ID" value="NZ_CBDBSU010000010.1"/>
</dbReference>
<dbReference type="InterPro" id="IPR005573">
    <property type="entry name" value="Anti-sigma_E_RseA_C"/>
</dbReference>
<organism evidence="11 12">
    <name type="scientific">Actinobacillus pleuropneumoniae</name>
    <name type="common">Haemophilus pleuropneumoniae</name>
    <dbReference type="NCBI Taxonomy" id="715"/>
    <lineage>
        <taxon>Bacteria</taxon>
        <taxon>Pseudomonadati</taxon>
        <taxon>Pseudomonadota</taxon>
        <taxon>Gammaproteobacteria</taxon>
        <taxon>Pasteurellales</taxon>
        <taxon>Pasteurellaceae</taxon>
        <taxon>Actinobacillus</taxon>
    </lineage>
</organism>
<feature type="domain" description="Anti sigma-E protein RseA C-terminal" evidence="10">
    <location>
        <begin position="126"/>
        <end position="176"/>
    </location>
</feature>
<proteinExistence type="inferred from homology"/>
<feature type="domain" description="Anti sigma-E protein RseA N-terminal" evidence="9">
    <location>
        <begin position="1"/>
        <end position="82"/>
    </location>
</feature>
<comment type="similarity">
    <text evidence="2 7">Belongs to the RseA family.</text>
</comment>
<dbReference type="Pfam" id="PF03873">
    <property type="entry name" value="RseA_C"/>
    <property type="match status" value="1"/>
</dbReference>
<dbReference type="CDD" id="cd16328">
    <property type="entry name" value="RseA_N"/>
    <property type="match status" value="1"/>
</dbReference>
<evidence type="ECO:0000256" key="2">
    <source>
        <dbReference type="ARBA" id="ARBA00005837"/>
    </source>
</evidence>